<sequence length="651" mass="70061">MCSPCHVERQVPSFSLPHLPGPHEVEGEGAGGSPFTGLTFSNLLRLCTSSFAFLQQLHAHLITRRCPPTHSLHHLFVRSYAAHGRLLHARRLLDRCGGGGGGAPLVTWNVLLQAHSKSPSSAEAAILLFRRLLAGECPAAPDKYSFTFAIAASSRGPSPAAGEALHSLAVIAGVLSDVFVGNSLINMYSAFGNTDDAQRMFDEMPLRDVVTWTSLLAGYLRAADVSKAEAVFQEMPRRNEVSWAAMVSGYVKAARFSDALRCFRVLLRGEEAEPNEAVLVSVLSACAQSGALEQGKWVHAFIRRSGSPVSSAIATALVEMYSRCGDIECARQVFDSVPRRGLPVWTSMVSGLALHGCGGAAVELFRRMLDEGVKPDDVALLGVLNACSHSGLVEEGCAIFDNMVSSWGISPKVEHYGCLVDLLGRAGRLRRALEVAASMPVEPDAAIWRSLLSACRIHGDVRLAELVASRLACYPPAERGGSLVLLSNLYASARQWDEAASVRKKMAAVEGEGTVPGCSLIEIDGAVHEFLATDRRHPCIITIRAKLGEVLARVRAEGGYAVDTSGVTFDLEDEDKEEAVAGHSEKLAVAFGLMSLQPGGPMRIVKNLRICEDCHSAMKAISLVFHREILVRDKARFHAFSSGCCSCGDYW</sequence>
<evidence type="ECO:0000259" key="3">
    <source>
        <dbReference type="Pfam" id="PF14432"/>
    </source>
</evidence>
<name>A0A7I8LBE2_SPIIN</name>
<proteinExistence type="predicted"/>
<dbReference type="InterPro" id="IPR046848">
    <property type="entry name" value="E_motif"/>
</dbReference>
<dbReference type="PANTHER" id="PTHR47926:SF344">
    <property type="entry name" value="OS07G0636900 PROTEIN"/>
    <property type="match status" value="1"/>
</dbReference>
<evidence type="ECO:0000256" key="2">
    <source>
        <dbReference type="PROSITE-ProRule" id="PRU00708"/>
    </source>
</evidence>
<feature type="repeat" description="PPR" evidence="2">
    <location>
        <begin position="208"/>
        <end position="242"/>
    </location>
</feature>
<dbReference type="PANTHER" id="PTHR47926">
    <property type="entry name" value="PENTATRICOPEPTIDE REPEAT-CONTAINING PROTEIN"/>
    <property type="match status" value="1"/>
</dbReference>
<evidence type="ECO:0000256" key="1">
    <source>
        <dbReference type="ARBA" id="ARBA00022737"/>
    </source>
</evidence>
<dbReference type="AlphaFoldDB" id="A0A7I8LBE2"/>
<gene>
    <name evidence="4" type="ORF">SI8410_13017780</name>
</gene>
<dbReference type="Pfam" id="PF14432">
    <property type="entry name" value="DYW_deaminase"/>
    <property type="match status" value="1"/>
</dbReference>
<dbReference type="FunFam" id="1.25.40.10:FF:000242">
    <property type="entry name" value="Pentatricopeptide repeat-containing protein"/>
    <property type="match status" value="1"/>
</dbReference>
<dbReference type="Pfam" id="PF01535">
    <property type="entry name" value="PPR"/>
    <property type="match status" value="6"/>
</dbReference>
<feature type="repeat" description="PPR" evidence="2">
    <location>
        <begin position="341"/>
        <end position="375"/>
    </location>
</feature>
<keyword evidence="1" id="KW-0677">Repeat</keyword>
<evidence type="ECO:0000313" key="5">
    <source>
        <dbReference type="Proteomes" id="UP000663760"/>
    </source>
</evidence>
<reference evidence="4" key="1">
    <citation type="submission" date="2020-02" db="EMBL/GenBank/DDBJ databases">
        <authorList>
            <person name="Scholz U."/>
            <person name="Mascher M."/>
            <person name="Fiebig A."/>
        </authorList>
    </citation>
    <scope>NUCLEOTIDE SEQUENCE</scope>
</reference>
<keyword evidence="5" id="KW-1185">Reference proteome</keyword>
<accession>A0A7I8LBE2</accession>
<dbReference type="Proteomes" id="UP000663760">
    <property type="component" value="Chromosome 13"/>
</dbReference>
<dbReference type="EMBL" id="LR746276">
    <property type="protein sequence ID" value="CAA7407102.1"/>
    <property type="molecule type" value="Genomic_DNA"/>
</dbReference>
<dbReference type="GO" id="GO:0003723">
    <property type="term" value="F:RNA binding"/>
    <property type="evidence" value="ECO:0007669"/>
    <property type="project" value="InterPro"/>
</dbReference>
<dbReference type="PROSITE" id="PS51375">
    <property type="entry name" value="PPR"/>
    <property type="match status" value="3"/>
</dbReference>
<organism evidence="4 5">
    <name type="scientific">Spirodela intermedia</name>
    <name type="common">Intermediate duckweed</name>
    <dbReference type="NCBI Taxonomy" id="51605"/>
    <lineage>
        <taxon>Eukaryota</taxon>
        <taxon>Viridiplantae</taxon>
        <taxon>Streptophyta</taxon>
        <taxon>Embryophyta</taxon>
        <taxon>Tracheophyta</taxon>
        <taxon>Spermatophyta</taxon>
        <taxon>Magnoliopsida</taxon>
        <taxon>Liliopsida</taxon>
        <taxon>Araceae</taxon>
        <taxon>Lemnoideae</taxon>
        <taxon>Spirodela</taxon>
    </lineage>
</organism>
<dbReference type="InterPro" id="IPR011990">
    <property type="entry name" value="TPR-like_helical_dom_sf"/>
</dbReference>
<dbReference type="GO" id="GO:0008270">
    <property type="term" value="F:zinc ion binding"/>
    <property type="evidence" value="ECO:0007669"/>
    <property type="project" value="InterPro"/>
</dbReference>
<evidence type="ECO:0000313" key="4">
    <source>
        <dbReference type="EMBL" id="CAA7407102.1"/>
    </source>
</evidence>
<dbReference type="NCBIfam" id="TIGR00756">
    <property type="entry name" value="PPR"/>
    <property type="match status" value="2"/>
</dbReference>
<feature type="repeat" description="PPR" evidence="2">
    <location>
        <begin position="177"/>
        <end position="207"/>
    </location>
</feature>
<dbReference type="GO" id="GO:0009451">
    <property type="term" value="P:RNA modification"/>
    <property type="evidence" value="ECO:0007669"/>
    <property type="project" value="InterPro"/>
</dbReference>
<dbReference type="InterPro" id="IPR032867">
    <property type="entry name" value="DYW_dom"/>
</dbReference>
<dbReference type="OrthoDB" id="330671at2759"/>
<protein>
    <recommendedName>
        <fullName evidence="3">DYW domain-containing protein</fullName>
    </recommendedName>
</protein>
<dbReference type="InterPro" id="IPR046960">
    <property type="entry name" value="PPR_At4g14850-like_plant"/>
</dbReference>
<feature type="domain" description="DYW" evidence="3">
    <location>
        <begin position="559"/>
        <end position="651"/>
    </location>
</feature>
<dbReference type="Gene3D" id="1.25.40.10">
    <property type="entry name" value="Tetratricopeptide repeat domain"/>
    <property type="match status" value="4"/>
</dbReference>
<dbReference type="FunFam" id="1.25.40.10:FF:000348">
    <property type="entry name" value="Pentatricopeptide repeat-containing protein chloroplastic"/>
    <property type="match status" value="1"/>
</dbReference>
<dbReference type="InterPro" id="IPR002885">
    <property type="entry name" value="PPR_rpt"/>
</dbReference>
<dbReference type="Pfam" id="PF20431">
    <property type="entry name" value="E_motif"/>
    <property type="match status" value="1"/>
</dbReference>